<dbReference type="EMBL" id="SRYG01000007">
    <property type="protein sequence ID" value="TGY66399.1"/>
    <property type="molecule type" value="Genomic_DNA"/>
</dbReference>
<protein>
    <submittedName>
        <fullName evidence="1">Uncharacterized protein</fullName>
    </submittedName>
</protein>
<accession>A0AC61R8P1</accession>
<organism evidence="1 2">
    <name type="scientific">Dubosiella muris</name>
    <dbReference type="NCBI Taxonomy" id="3038133"/>
    <lineage>
        <taxon>Bacteria</taxon>
        <taxon>Bacillati</taxon>
        <taxon>Bacillota</taxon>
        <taxon>Erysipelotrichia</taxon>
        <taxon>Erysipelotrichales</taxon>
        <taxon>Erysipelotrichaceae</taxon>
        <taxon>Dubosiella</taxon>
    </lineage>
</organism>
<gene>
    <name evidence="1" type="ORF">E5336_04895</name>
</gene>
<proteinExistence type="predicted"/>
<sequence>MNDAMILNKSKNRVLAHLIFYFIFICAYDVMTYYVLTLDFFANTGFAYVYLGLALAQVLIFLIAFGLLATGQKWTRIVYWFAYLANLALFYVPIHALLQNLSQFLTLGTCLALLFVEALILFRIGMYFHHNPYCRIFYDHILSEEIEQKFMAAAPKERKLVFDQTTTASTPGVAPVQEIVEEEVEEEVKEPLTYPQMAFRLGLCVYGELIVFPILCTLFSSFFASFDLQQVFAVREMFMLCIFSAFIWTIPVFYLYYDQPRSKTIVWGCLAVEALLLIWTGSRLYGYWASDLYPLRAIVLFGLLDLVRLGILVYFAKPVLTTPHRPEPIHLP</sequence>
<keyword evidence="2" id="KW-1185">Reference proteome</keyword>
<reference evidence="1" key="1">
    <citation type="submission" date="2019-04" db="EMBL/GenBank/DDBJ databases">
        <title>Microbes associate with the intestines of laboratory mice.</title>
        <authorList>
            <person name="Navarre W."/>
            <person name="Wong E."/>
            <person name="Huang K."/>
            <person name="Tropini C."/>
            <person name="Ng K."/>
            <person name="Yu B."/>
        </authorList>
    </citation>
    <scope>NUCLEOTIDE SEQUENCE</scope>
    <source>
        <strain evidence="1">NM09_H32</strain>
    </source>
</reference>
<comment type="caution">
    <text evidence="1">The sequence shown here is derived from an EMBL/GenBank/DDBJ whole genome shotgun (WGS) entry which is preliminary data.</text>
</comment>
<name>A0AC61R8P1_9FIRM</name>
<dbReference type="Proteomes" id="UP000308836">
    <property type="component" value="Unassembled WGS sequence"/>
</dbReference>
<evidence type="ECO:0000313" key="1">
    <source>
        <dbReference type="EMBL" id="TGY66399.1"/>
    </source>
</evidence>
<evidence type="ECO:0000313" key="2">
    <source>
        <dbReference type="Proteomes" id="UP000308836"/>
    </source>
</evidence>